<evidence type="ECO:0000313" key="1">
    <source>
        <dbReference type="EMBL" id="SVA13195.1"/>
    </source>
</evidence>
<dbReference type="Gene3D" id="1.20.1260.10">
    <property type="match status" value="1"/>
</dbReference>
<organism evidence="1">
    <name type="scientific">marine metagenome</name>
    <dbReference type="NCBI Taxonomy" id="408172"/>
    <lineage>
        <taxon>unclassified sequences</taxon>
        <taxon>metagenomes</taxon>
        <taxon>ecological metagenomes</taxon>
    </lineage>
</organism>
<dbReference type="CDD" id="cd00657">
    <property type="entry name" value="Ferritin_like"/>
    <property type="match status" value="1"/>
</dbReference>
<dbReference type="SUPFAM" id="SSF47240">
    <property type="entry name" value="Ferritin-like"/>
    <property type="match status" value="1"/>
</dbReference>
<proteinExistence type="predicted"/>
<evidence type="ECO:0008006" key="2">
    <source>
        <dbReference type="Google" id="ProtNLM"/>
    </source>
</evidence>
<sequence>MMRPGPIQMDMTKHFSDEAAHAHYWTEAIRRLGREPLKLRDSYQDQYNEAIGVPVNVMETLAVTQVFERRVINAYARHERAPNLDPVIKETITKIMVDEKWHIYWIKNALTGLESEYGKDHIEETIKRYWLADKEVYANTMQEHEQRIDEIMKGKG</sequence>
<gene>
    <name evidence="1" type="ORF">METZ01_LOCUS66049</name>
</gene>
<protein>
    <recommendedName>
        <fullName evidence="2">Ferritin-like domain-containing protein</fullName>
    </recommendedName>
</protein>
<dbReference type="EMBL" id="UINC01004286">
    <property type="protein sequence ID" value="SVA13195.1"/>
    <property type="molecule type" value="Genomic_DNA"/>
</dbReference>
<reference evidence="1" key="1">
    <citation type="submission" date="2018-05" db="EMBL/GenBank/DDBJ databases">
        <authorList>
            <person name="Lanie J.A."/>
            <person name="Ng W.-L."/>
            <person name="Kazmierczak K.M."/>
            <person name="Andrzejewski T.M."/>
            <person name="Davidsen T.M."/>
            <person name="Wayne K.J."/>
            <person name="Tettelin H."/>
            <person name="Glass J.I."/>
            <person name="Rusch D."/>
            <person name="Podicherti R."/>
            <person name="Tsui H.-C.T."/>
            <person name="Winkler M.E."/>
        </authorList>
    </citation>
    <scope>NUCLEOTIDE SEQUENCE</scope>
</reference>
<dbReference type="AlphaFoldDB" id="A0A381TAK3"/>
<dbReference type="InterPro" id="IPR012347">
    <property type="entry name" value="Ferritin-like"/>
</dbReference>
<name>A0A381TAK3_9ZZZZ</name>
<dbReference type="InterPro" id="IPR009078">
    <property type="entry name" value="Ferritin-like_SF"/>
</dbReference>
<accession>A0A381TAK3</accession>